<dbReference type="AlphaFoldDB" id="A0A517Q0A0"/>
<evidence type="ECO:0000313" key="1">
    <source>
        <dbReference type="EMBL" id="QDT25048.1"/>
    </source>
</evidence>
<sequence>MKVLSTRFFSLMLVIVPLVSSGCSLLPHSMHPSQWYKLNQVEAPRKDMYFSVPDPIPELEQQVHQTRSVTEDAQD</sequence>
<gene>
    <name evidence="1" type="ORF">Enr10x_03420</name>
</gene>
<dbReference type="EMBL" id="CP037421">
    <property type="protein sequence ID" value="QDT25048.1"/>
    <property type="molecule type" value="Genomic_DNA"/>
</dbReference>
<protein>
    <recommendedName>
        <fullName evidence="3">Lipoprotein</fullName>
    </recommendedName>
</protein>
<keyword evidence="2" id="KW-1185">Reference proteome</keyword>
<evidence type="ECO:0008006" key="3">
    <source>
        <dbReference type="Google" id="ProtNLM"/>
    </source>
</evidence>
<name>A0A517Q0A0_9PLAN</name>
<dbReference type="PROSITE" id="PS51257">
    <property type="entry name" value="PROKAR_LIPOPROTEIN"/>
    <property type="match status" value="1"/>
</dbReference>
<reference evidence="1 2" key="1">
    <citation type="submission" date="2019-03" db="EMBL/GenBank/DDBJ databases">
        <title>Deep-cultivation of Planctomycetes and their phenomic and genomic characterization uncovers novel biology.</title>
        <authorList>
            <person name="Wiegand S."/>
            <person name="Jogler M."/>
            <person name="Boedeker C."/>
            <person name="Pinto D."/>
            <person name="Vollmers J."/>
            <person name="Rivas-Marin E."/>
            <person name="Kohn T."/>
            <person name="Peeters S.H."/>
            <person name="Heuer A."/>
            <person name="Rast P."/>
            <person name="Oberbeckmann S."/>
            <person name="Bunk B."/>
            <person name="Jeske O."/>
            <person name="Meyerdierks A."/>
            <person name="Storesund J.E."/>
            <person name="Kallscheuer N."/>
            <person name="Luecker S."/>
            <person name="Lage O.M."/>
            <person name="Pohl T."/>
            <person name="Merkel B.J."/>
            <person name="Hornburger P."/>
            <person name="Mueller R.-W."/>
            <person name="Bruemmer F."/>
            <person name="Labrenz M."/>
            <person name="Spormann A.M."/>
            <person name="Op den Camp H."/>
            <person name="Overmann J."/>
            <person name="Amann R."/>
            <person name="Jetten M.S.M."/>
            <person name="Mascher T."/>
            <person name="Medema M.H."/>
            <person name="Devos D.P."/>
            <person name="Kaster A.-K."/>
            <person name="Ovreas L."/>
            <person name="Rohde M."/>
            <person name="Galperin M.Y."/>
            <person name="Jogler C."/>
        </authorList>
    </citation>
    <scope>NUCLEOTIDE SEQUENCE [LARGE SCALE GENOMIC DNA]</scope>
    <source>
        <strain evidence="1 2">Enr10</strain>
    </source>
</reference>
<dbReference type="Proteomes" id="UP000315647">
    <property type="component" value="Chromosome"/>
</dbReference>
<proteinExistence type="predicted"/>
<evidence type="ECO:0000313" key="2">
    <source>
        <dbReference type="Proteomes" id="UP000315647"/>
    </source>
</evidence>
<dbReference type="RefSeq" id="WP_145447958.1">
    <property type="nucleotide sequence ID" value="NZ_CP037421.1"/>
</dbReference>
<accession>A0A517Q0A0</accession>
<organism evidence="1 2">
    <name type="scientific">Gimesia panareensis</name>
    <dbReference type="NCBI Taxonomy" id="2527978"/>
    <lineage>
        <taxon>Bacteria</taxon>
        <taxon>Pseudomonadati</taxon>
        <taxon>Planctomycetota</taxon>
        <taxon>Planctomycetia</taxon>
        <taxon>Planctomycetales</taxon>
        <taxon>Planctomycetaceae</taxon>
        <taxon>Gimesia</taxon>
    </lineage>
</organism>